<evidence type="ECO:0000256" key="2">
    <source>
        <dbReference type="RuleBase" id="RU003847"/>
    </source>
</evidence>
<dbReference type="SMART" id="SM00471">
    <property type="entry name" value="HDc"/>
    <property type="match status" value="1"/>
</dbReference>
<dbReference type="EMBL" id="MGGR01000021">
    <property type="protein sequence ID" value="OGM33167.1"/>
    <property type="molecule type" value="Genomic_DNA"/>
</dbReference>
<evidence type="ECO:0000259" key="4">
    <source>
        <dbReference type="PROSITE" id="PS51880"/>
    </source>
</evidence>
<dbReference type="InterPro" id="IPR004811">
    <property type="entry name" value="RelA/Spo_fam"/>
</dbReference>
<organism evidence="5 6">
    <name type="scientific">Candidatus Woesebacteria bacterium RIFCSPHIGHO2_02_FULL_39_13</name>
    <dbReference type="NCBI Taxonomy" id="1802505"/>
    <lineage>
        <taxon>Bacteria</taxon>
        <taxon>Candidatus Woeseibacteriota</taxon>
    </lineage>
</organism>
<dbReference type="GO" id="GO:0015969">
    <property type="term" value="P:guanosine tetraphosphate metabolic process"/>
    <property type="evidence" value="ECO:0007669"/>
    <property type="project" value="InterPro"/>
</dbReference>
<dbReference type="Pfam" id="PF04607">
    <property type="entry name" value="RelA_SpoT"/>
    <property type="match status" value="1"/>
</dbReference>
<comment type="function">
    <text evidence="2">In eubacteria ppGpp (guanosine 3'-diphosphate 5'-diphosphate) is a mediator of the stringent response that coordinates a variety of cellular activities in response to changes in nutritional abundance.</text>
</comment>
<dbReference type="SUPFAM" id="SSF109604">
    <property type="entry name" value="HD-domain/PDEase-like"/>
    <property type="match status" value="1"/>
</dbReference>
<evidence type="ECO:0000313" key="5">
    <source>
        <dbReference type="EMBL" id="OGM33167.1"/>
    </source>
</evidence>
<feature type="domain" description="HD" evidence="3">
    <location>
        <begin position="51"/>
        <end position="151"/>
    </location>
</feature>
<dbReference type="Gene3D" id="1.10.3210.10">
    <property type="entry name" value="Hypothetical protein af1432"/>
    <property type="match status" value="1"/>
</dbReference>
<dbReference type="SMART" id="SM00954">
    <property type="entry name" value="RelA_SpoT"/>
    <property type="match status" value="1"/>
</dbReference>
<dbReference type="AlphaFoldDB" id="A0A1F7Z0U9"/>
<dbReference type="STRING" id="1802505.A3D01_04490"/>
<evidence type="ECO:0000256" key="1">
    <source>
        <dbReference type="ARBA" id="ARBA00025704"/>
    </source>
</evidence>
<dbReference type="Gene3D" id="3.10.20.30">
    <property type="match status" value="1"/>
</dbReference>
<accession>A0A1F7Z0U9</accession>
<dbReference type="SUPFAM" id="SSF81301">
    <property type="entry name" value="Nucleotidyltransferase"/>
    <property type="match status" value="1"/>
</dbReference>
<dbReference type="FunFam" id="3.10.20.30:FF:000002">
    <property type="entry name" value="GTP pyrophosphokinase (RelA/SpoT)"/>
    <property type="match status" value="1"/>
</dbReference>
<dbReference type="InterPro" id="IPR006674">
    <property type="entry name" value="HD_domain"/>
</dbReference>
<dbReference type="NCBIfam" id="TIGR00691">
    <property type="entry name" value="spoT_relA"/>
    <property type="match status" value="1"/>
</dbReference>
<comment type="pathway">
    <text evidence="1">Purine metabolism.</text>
</comment>
<dbReference type="InterPro" id="IPR003607">
    <property type="entry name" value="HD/PDEase_dom"/>
</dbReference>
<proteinExistence type="inferred from homology"/>
<reference evidence="5 6" key="1">
    <citation type="journal article" date="2016" name="Nat. Commun.">
        <title>Thousands of microbial genomes shed light on interconnected biogeochemical processes in an aquifer system.</title>
        <authorList>
            <person name="Anantharaman K."/>
            <person name="Brown C.T."/>
            <person name="Hug L.A."/>
            <person name="Sharon I."/>
            <person name="Castelle C.J."/>
            <person name="Probst A.J."/>
            <person name="Thomas B.C."/>
            <person name="Singh A."/>
            <person name="Wilkins M.J."/>
            <person name="Karaoz U."/>
            <person name="Brodie E.L."/>
            <person name="Williams K.H."/>
            <person name="Hubbard S.S."/>
            <person name="Banfield J.F."/>
        </authorList>
    </citation>
    <scope>NUCLEOTIDE SEQUENCE [LARGE SCALE GENOMIC DNA]</scope>
</reference>
<dbReference type="PANTHER" id="PTHR21262:SF31">
    <property type="entry name" value="GTP PYROPHOSPHOKINASE"/>
    <property type="match status" value="1"/>
</dbReference>
<dbReference type="CDD" id="cd01668">
    <property type="entry name" value="TGS_RSH"/>
    <property type="match status" value="1"/>
</dbReference>
<dbReference type="Pfam" id="PF13328">
    <property type="entry name" value="HD_4"/>
    <property type="match status" value="1"/>
</dbReference>
<name>A0A1F7Z0U9_9BACT</name>
<dbReference type="Gene3D" id="3.30.460.10">
    <property type="entry name" value="Beta Polymerase, domain 2"/>
    <property type="match status" value="1"/>
</dbReference>
<dbReference type="PROSITE" id="PS51880">
    <property type="entry name" value="TGS"/>
    <property type="match status" value="1"/>
</dbReference>
<dbReference type="GO" id="GO:0005886">
    <property type="term" value="C:plasma membrane"/>
    <property type="evidence" value="ECO:0007669"/>
    <property type="project" value="TreeGrafter"/>
</dbReference>
<dbReference type="InterPro" id="IPR012676">
    <property type="entry name" value="TGS-like"/>
</dbReference>
<dbReference type="InterPro" id="IPR033655">
    <property type="entry name" value="TGS_RelA/SpoT"/>
</dbReference>
<dbReference type="InterPro" id="IPR043519">
    <property type="entry name" value="NT_sf"/>
</dbReference>
<dbReference type="CDD" id="cd05399">
    <property type="entry name" value="NT_Rel-Spo_like"/>
    <property type="match status" value="1"/>
</dbReference>
<evidence type="ECO:0000313" key="6">
    <source>
        <dbReference type="Proteomes" id="UP000177169"/>
    </source>
</evidence>
<evidence type="ECO:0000259" key="3">
    <source>
        <dbReference type="PROSITE" id="PS51831"/>
    </source>
</evidence>
<feature type="domain" description="TGS" evidence="4">
    <location>
        <begin position="403"/>
        <end position="467"/>
    </location>
</feature>
<dbReference type="FunFam" id="1.10.3210.10:FF:000001">
    <property type="entry name" value="GTP pyrophosphokinase RelA"/>
    <property type="match status" value="1"/>
</dbReference>
<protein>
    <recommendedName>
        <fullName evidence="7">TGS domain-containing protein</fullName>
    </recommendedName>
</protein>
<dbReference type="CDD" id="cd00077">
    <property type="entry name" value="HDc"/>
    <property type="match status" value="1"/>
</dbReference>
<dbReference type="InterPro" id="IPR007685">
    <property type="entry name" value="RelA_SpoT"/>
</dbReference>
<gene>
    <name evidence="5" type="ORF">A3D01_04490</name>
</gene>
<dbReference type="PROSITE" id="PS51831">
    <property type="entry name" value="HD"/>
    <property type="match status" value="1"/>
</dbReference>
<dbReference type="SUPFAM" id="SSF81271">
    <property type="entry name" value="TGS-like"/>
    <property type="match status" value="1"/>
</dbReference>
<dbReference type="InterPro" id="IPR004095">
    <property type="entry name" value="TGS"/>
</dbReference>
<comment type="similarity">
    <text evidence="2">Belongs to the relA/spoT family.</text>
</comment>
<dbReference type="Proteomes" id="UP000177169">
    <property type="component" value="Unassembled WGS sequence"/>
</dbReference>
<dbReference type="PANTHER" id="PTHR21262">
    <property type="entry name" value="GUANOSINE-3',5'-BIS DIPHOSPHATE 3'-PYROPHOSPHOHYDROLASE"/>
    <property type="match status" value="1"/>
</dbReference>
<evidence type="ECO:0008006" key="7">
    <source>
        <dbReference type="Google" id="ProtNLM"/>
    </source>
</evidence>
<comment type="caution">
    <text evidence="5">The sequence shown here is derived from an EMBL/GenBank/DDBJ whole genome shotgun (WGS) entry which is preliminary data.</text>
</comment>
<sequence>MAQKELEKHFKELLVNYKVSRGNAGIDILKNTWKFAKLAHIGQKRLTGDPYASHSLAVAAILFSWKLDLPSIVAGFLHDTIEDGGAASKDIIGEFGEEVNRLVEGVTKVSNVRLRGSQDEEFIENLRKMFLAMAKDLRVVLIKLADRLHNMQTLYALPKDKQLRIARETLEVFAPLAERLGMGEVKAELDDLSFPYVYPEAYKKVKKLSIFHYKKAEEHIKKMKRNLLSKLATNGIEAKIDGRKKHLYSLWTKLERPEIRWEFGKVHDIVALRILVKTIPLCYSALGIVHNFYKPVPTIGVSDFIAQPKPNGYRSIHTKVFGPRGRIVEVQIRTFKMHEESEYGIASHWAYSEAKTRGKDDYFLEKVGVKASDDKLSWIKQLAEWQNEISDSKEFFRAIKFDALSSRNFVFSPNGDVYDLPAGATPVDYAYAVHTQLGTYIKGSKVDGRVVPLNYKLRSGQVVEIIKSKNPHPPRSDWLNFVVTNVARREIEKYLRKN</sequence>
<dbReference type="Pfam" id="PF02824">
    <property type="entry name" value="TGS"/>
    <property type="match status" value="1"/>
</dbReference>
<dbReference type="InterPro" id="IPR012675">
    <property type="entry name" value="Beta-grasp_dom_sf"/>
</dbReference>